<evidence type="ECO:0000313" key="2">
    <source>
        <dbReference type="Proteomes" id="UP001418222"/>
    </source>
</evidence>
<sequence>MSTKSQVPLTGAGRALLQLSFGISREDMDQSSEAFWIQSCFSKSFGLSWTNFPNGFIFRSASFCISCEKLTRGPNLLRKSRSCFTLSNLSGNFSDFSHVEEEKVGSHPLDIKDTRNQEIPAIGIRTESLKHVKAFDLLKVDERVNKSVAAGNKAAHAARVVAVKVVHKQAPRDLPTPFV</sequence>
<name>A0AAP0FZI7_9ASPA</name>
<accession>A0AAP0FZI7</accession>
<organism evidence="1 2">
    <name type="scientific">Platanthera zijinensis</name>
    <dbReference type="NCBI Taxonomy" id="2320716"/>
    <lineage>
        <taxon>Eukaryota</taxon>
        <taxon>Viridiplantae</taxon>
        <taxon>Streptophyta</taxon>
        <taxon>Embryophyta</taxon>
        <taxon>Tracheophyta</taxon>
        <taxon>Spermatophyta</taxon>
        <taxon>Magnoliopsida</taxon>
        <taxon>Liliopsida</taxon>
        <taxon>Asparagales</taxon>
        <taxon>Orchidaceae</taxon>
        <taxon>Orchidoideae</taxon>
        <taxon>Orchideae</taxon>
        <taxon>Orchidinae</taxon>
        <taxon>Platanthera</taxon>
    </lineage>
</organism>
<evidence type="ECO:0000313" key="1">
    <source>
        <dbReference type="EMBL" id="KAK8928435.1"/>
    </source>
</evidence>
<reference evidence="1 2" key="1">
    <citation type="journal article" date="2022" name="Nat. Plants">
        <title>Genomes of leafy and leafless Platanthera orchids illuminate the evolution of mycoheterotrophy.</title>
        <authorList>
            <person name="Li M.H."/>
            <person name="Liu K.W."/>
            <person name="Li Z."/>
            <person name="Lu H.C."/>
            <person name="Ye Q.L."/>
            <person name="Zhang D."/>
            <person name="Wang J.Y."/>
            <person name="Li Y.F."/>
            <person name="Zhong Z.M."/>
            <person name="Liu X."/>
            <person name="Yu X."/>
            <person name="Liu D.K."/>
            <person name="Tu X.D."/>
            <person name="Liu B."/>
            <person name="Hao Y."/>
            <person name="Liao X.Y."/>
            <person name="Jiang Y.T."/>
            <person name="Sun W.H."/>
            <person name="Chen J."/>
            <person name="Chen Y.Q."/>
            <person name="Ai Y."/>
            <person name="Zhai J.W."/>
            <person name="Wu S.S."/>
            <person name="Zhou Z."/>
            <person name="Hsiao Y.Y."/>
            <person name="Wu W.L."/>
            <person name="Chen Y.Y."/>
            <person name="Lin Y.F."/>
            <person name="Hsu J.L."/>
            <person name="Li C.Y."/>
            <person name="Wang Z.W."/>
            <person name="Zhao X."/>
            <person name="Zhong W.Y."/>
            <person name="Ma X.K."/>
            <person name="Ma L."/>
            <person name="Huang J."/>
            <person name="Chen G.Z."/>
            <person name="Huang M.Z."/>
            <person name="Huang L."/>
            <person name="Peng D.H."/>
            <person name="Luo Y.B."/>
            <person name="Zou S.Q."/>
            <person name="Chen S.P."/>
            <person name="Lan S."/>
            <person name="Tsai W.C."/>
            <person name="Van de Peer Y."/>
            <person name="Liu Z.J."/>
        </authorList>
    </citation>
    <scope>NUCLEOTIDE SEQUENCE [LARGE SCALE GENOMIC DNA]</scope>
    <source>
        <strain evidence="1">Lor287</strain>
    </source>
</reference>
<comment type="caution">
    <text evidence="1">The sequence shown here is derived from an EMBL/GenBank/DDBJ whole genome shotgun (WGS) entry which is preliminary data.</text>
</comment>
<dbReference type="AlphaFoldDB" id="A0AAP0FZI7"/>
<gene>
    <name evidence="1" type="ORF">KSP39_PZI017104</name>
</gene>
<protein>
    <submittedName>
        <fullName evidence="1">Uncharacterized protein</fullName>
    </submittedName>
</protein>
<dbReference type="Proteomes" id="UP001418222">
    <property type="component" value="Unassembled WGS sequence"/>
</dbReference>
<dbReference type="EMBL" id="JBBWWQ010000015">
    <property type="protein sequence ID" value="KAK8928435.1"/>
    <property type="molecule type" value="Genomic_DNA"/>
</dbReference>
<keyword evidence="2" id="KW-1185">Reference proteome</keyword>
<proteinExistence type="predicted"/>